<feature type="compositionally biased region" description="Polar residues" evidence="1">
    <location>
        <begin position="57"/>
        <end position="67"/>
    </location>
</feature>
<dbReference type="EMBL" id="AVOT02011473">
    <property type="protein sequence ID" value="MBW0492197.1"/>
    <property type="molecule type" value="Genomic_DNA"/>
</dbReference>
<dbReference type="AlphaFoldDB" id="A0A9Q3D1K5"/>
<comment type="caution">
    <text evidence="2">The sequence shown here is derived from an EMBL/GenBank/DDBJ whole genome shotgun (WGS) entry which is preliminary data.</text>
</comment>
<sequence length="138" mass="15573">MLQIPGNSTELNEQRASAPESGNETSDMVSSHELGIKVESQSHEYNQYPPVLPESQPPSSQKLNFQSYEKEETSEPCVPTDNSGQDDVIFSGKVEIISKEQFSSNISQKTQGWKKFKKIVKFLIMYVKRLLKKCASSR</sequence>
<evidence type="ECO:0000313" key="2">
    <source>
        <dbReference type="EMBL" id="MBW0492197.1"/>
    </source>
</evidence>
<feature type="region of interest" description="Disordered" evidence="1">
    <location>
        <begin position="1"/>
        <end position="86"/>
    </location>
</feature>
<proteinExistence type="predicted"/>
<accession>A0A9Q3D1K5</accession>
<name>A0A9Q3D1K5_9BASI</name>
<organism evidence="2 3">
    <name type="scientific">Austropuccinia psidii MF-1</name>
    <dbReference type="NCBI Taxonomy" id="1389203"/>
    <lineage>
        <taxon>Eukaryota</taxon>
        <taxon>Fungi</taxon>
        <taxon>Dikarya</taxon>
        <taxon>Basidiomycota</taxon>
        <taxon>Pucciniomycotina</taxon>
        <taxon>Pucciniomycetes</taxon>
        <taxon>Pucciniales</taxon>
        <taxon>Sphaerophragmiaceae</taxon>
        <taxon>Austropuccinia</taxon>
    </lineage>
</organism>
<dbReference type="Proteomes" id="UP000765509">
    <property type="component" value="Unassembled WGS sequence"/>
</dbReference>
<gene>
    <name evidence="2" type="ORF">O181_031912</name>
</gene>
<keyword evidence="3" id="KW-1185">Reference proteome</keyword>
<feature type="compositionally biased region" description="Polar residues" evidence="1">
    <location>
        <begin position="1"/>
        <end position="29"/>
    </location>
</feature>
<reference evidence="2" key="1">
    <citation type="submission" date="2021-03" db="EMBL/GenBank/DDBJ databases">
        <title>Draft genome sequence of rust myrtle Austropuccinia psidii MF-1, a brazilian biotype.</title>
        <authorList>
            <person name="Quecine M.C."/>
            <person name="Pachon D.M.R."/>
            <person name="Bonatelli M.L."/>
            <person name="Correr F.H."/>
            <person name="Franceschini L.M."/>
            <person name="Leite T.F."/>
            <person name="Margarido G.R.A."/>
            <person name="Almeida C.A."/>
            <person name="Ferrarezi J.A."/>
            <person name="Labate C.A."/>
        </authorList>
    </citation>
    <scope>NUCLEOTIDE SEQUENCE</scope>
    <source>
        <strain evidence="2">MF-1</strain>
    </source>
</reference>
<evidence type="ECO:0000256" key="1">
    <source>
        <dbReference type="SAM" id="MobiDB-lite"/>
    </source>
</evidence>
<evidence type="ECO:0000313" key="3">
    <source>
        <dbReference type="Proteomes" id="UP000765509"/>
    </source>
</evidence>
<protein>
    <submittedName>
        <fullName evidence="2">Uncharacterized protein</fullName>
    </submittedName>
</protein>